<evidence type="ECO:0000256" key="3">
    <source>
        <dbReference type="ARBA" id="ARBA00022692"/>
    </source>
</evidence>
<reference evidence="9" key="1">
    <citation type="journal article" date="2019" name="Int. J. Syst. Evol. Microbiol.">
        <title>The Global Catalogue of Microorganisms (GCM) 10K type strain sequencing project: providing services to taxonomists for standard genome sequencing and annotation.</title>
        <authorList>
            <consortium name="The Broad Institute Genomics Platform"/>
            <consortium name="The Broad Institute Genome Sequencing Center for Infectious Disease"/>
            <person name="Wu L."/>
            <person name="Ma J."/>
        </authorList>
    </citation>
    <scope>NUCLEOTIDE SEQUENCE [LARGE SCALE GENOMIC DNA]</scope>
    <source>
        <strain evidence="9">CGMCC 1.15790</strain>
    </source>
</reference>
<dbReference type="InterPro" id="IPR001626">
    <property type="entry name" value="ABC_TroCD"/>
</dbReference>
<protein>
    <submittedName>
        <fullName evidence="8">Metal ABC transporter permease</fullName>
    </submittedName>
</protein>
<feature type="transmembrane region" description="Helical" evidence="7">
    <location>
        <begin position="224"/>
        <end position="242"/>
    </location>
</feature>
<comment type="similarity">
    <text evidence="2 6">Belongs to the ABC-3 integral membrane protein family.</text>
</comment>
<keyword evidence="4 7" id="KW-1133">Transmembrane helix</keyword>
<keyword evidence="5 7" id="KW-0472">Membrane</keyword>
<evidence type="ECO:0000256" key="7">
    <source>
        <dbReference type="SAM" id="Phobius"/>
    </source>
</evidence>
<keyword evidence="3 6" id="KW-0812">Transmembrane</keyword>
<name>A0ABW0UBL5_9BACI</name>
<dbReference type="RefSeq" id="WP_270898106.1">
    <property type="nucleotide sequence ID" value="NZ_JBHSPF010000068.1"/>
</dbReference>
<dbReference type="Pfam" id="PF00950">
    <property type="entry name" value="ABC-3"/>
    <property type="match status" value="1"/>
</dbReference>
<evidence type="ECO:0000313" key="9">
    <source>
        <dbReference type="Proteomes" id="UP001596143"/>
    </source>
</evidence>
<dbReference type="InterPro" id="IPR037294">
    <property type="entry name" value="ABC_BtuC-like"/>
</dbReference>
<feature type="transmembrane region" description="Helical" evidence="7">
    <location>
        <begin position="248"/>
        <end position="268"/>
    </location>
</feature>
<accession>A0ABW0UBL5</accession>
<gene>
    <name evidence="8" type="ORF">ACFPTR_12720</name>
</gene>
<comment type="subcellular location">
    <subcellularLocation>
        <location evidence="6">Cell membrane</location>
        <topology evidence="6">Multi-pass membrane protein</topology>
    </subcellularLocation>
    <subcellularLocation>
        <location evidence="1">Membrane</location>
        <topology evidence="1">Multi-pass membrane protein</topology>
    </subcellularLocation>
</comment>
<evidence type="ECO:0000256" key="5">
    <source>
        <dbReference type="ARBA" id="ARBA00023136"/>
    </source>
</evidence>
<feature type="transmembrane region" description="Helical" evidence="7">
    <location>
        <begin position="168"/>
        <end position="191"/>
    </location>
</feature>
<evidence type="ECO:0000313" key="8">
    <source>
        <dbReference type="EMBL" id="MFC5629710.1"/>
    </source>
</evidence>
<evidence type="ECO:0000256" key="2">
    <source>
        <dbReference type="ARBA" id="ARBA00008034"/>
    </source>
</evidence>
<proteinExistence type="inferred from homology"/>
<dbReference type="Proteomes" id="UP001596143">
    <property type="component" value="Unassembled WGS sequence"/>
</dbReference>
<feature type="transmembrane region" description="Helical" evidence="7">
    <location>
        <begin position="95"/>
        <end position="118"/>
    </location>
</feature>
<evidence type="ECO:0000256" key="4">
    <source>
        <dbReference type="ARBA" id="ARBA00022989"/>
    </source>
</evidence>
<keyword evidence="6" id="KW-0813">Transport</keyword>
<feature type="transmembrane region" description="Helical" evidence="7">
    <location>
        <begin position="66"/>
        <end position="83"/>
    </location>
</feature>
<feature type="transmembrane region" description="Helical" evidence="7">
    <location>
        <begin position="197"/>
        <end position="217"/>
    </location>
</feature>
<dbReference type="PANTHER" id="PTHR30477">
    <property type="entry name" value="ABC-TRANSPORTER METAL-BINDING PROTEIN"/>
    <property type="match status" value="1"/>
</dbReference>
<dbReference type="EMBL" id="JBHSPF010000068">
    <property type="protein sequence ID" value="MFC5629710.1"/>
    <property type="molecule type" value="Genomic_DNA"/>
</dbReference>
<comment type="caution">
    <text evidence="8">The sequence shown here is derived from an EMBL/GenBank/DDBJ whole genome shotgun (WGS) entry which is preliminary data.</text>
</comment>
<keyword evidence="9" id="KW-1185">Reference proteome</keyword>
<dbReference type="SUPFAM" id="SSF81345">
    <property type="entry name" value="ABC transporter involved in vitamin B12 uptake, BtuC"/>
    <property type="match status" value="1"/>
</dbReference>
<feature type="transmembrane region" description="Helical" evidence="7">
    <location>
        <begin position="138"/>
        <end position="156"/>
    </location>
</feature>
<dbReference type="PANTHER" id="PTHR30477:SF22">
    <property type="entry name" value="METAL ABC TRANSPORTER PERMEASE"/>
    <property type="match status" value="1"/>
</dbReference>
<evidence type="ECO:0000256" key="6">
    <source>
        <dbReference type="RuleBase" id="RU003943"/>
    </source>
</evidence>
<evidence type="ECO:0000256" key="1">
    <source>
        <dbReference type="ARBA" id="ARBA00004141"/>
    </source>
</evidence>
<dbReference type="CDD" id="cd06550">
    <property type="entry name" value="TM_ABC_iron-siderophores_like"/>
    <property type="match status" value="1"/>
</dbReference>
<sequence length="280" mass="30421">MFELSLSFIERGIVAAMIVGVIAPLVGAMLFVRRSSVVSESLSHVTLTGVSAGVLLAQVMETIPMNPLYIGFGFALVGSLLIEKLRQTFHHFQDLAAPMILSAGIGLSAVLMSISTAGYNEWYDYLFGSIISVSPSDLRFIMITAFIVLLIFYFFQKELIIVSFDEEFAKVSGVSTKGMNFLFSILVALVISMSMKVVGILLVGALISLPVAASLKVARSFRQLLVWSVILGEVAVMSGVYFSYHYSIAPGGMIVVMSVLLLLLFLLLPSLMHRKQEGSS</sequence>
<dbReference type="Gene3D" id="1.10.3470.10">
    <property type="entry name" value="ABC transporter involved in vitamin B12 uptake, BtuC"/>
    <property type="match status" value="1"/>
</dbReference>
<feature type="transmembrane region" description="Helical" evidence="7">
    <location>
        <begin position="12"/>
        <end position="32"/>
    </location>
</feature>
<organism evidence="8 9">
    <name type="scientific">Aliibacillus thermotolerans</name>
    <dbReference type="NCBI Taxonomy" id="1834418"/>
    <lineage>
        <taxon>Bacteria</taxon>
        <taxon>Bacillati</taxon>
        <taxon>Bacillota</taxon>
        <taxon>Bacilli</taxon>
        <taxon>Bacillales</taxon>
        <taxon>Bacillaceae</taxon>
        <taxon>Aliibacillus</taxon>
    </lineage>
</organism>